<dbReference type="EMBL" id="FOOU01000013">
    <property type="protein sequence ID" value="SFG77590.1"/>
    <property type="molecule type" value="Genomic_DNA"/>
</dbReference>
<dbReference type="Proteomes" id="UP000198623">
    <property type="component" value="Unassembled WGS sequence"/>
</dbReference>
<protein>
    <recommendedName>
        <fullName evidence="3">SatD family (SatD)</fullName>
    </recommendedName>
</protein>
<dbReference type="AlphaFoldDB" id="A0A1I2UKM0"/>
<keyword evidence="2" id="KW-1185">Reference proteome</keyword>
<gene>
    <name evidence="1" type="ORF">SAMN05216175_11377</name>
</gene>
<accession>A0A1I2UKM0</accession>
<name>A0A1I2UKM0_9GAMM</name>
<evidence type="ECO:0000313" key="1">
    <source>
        <dbReference type="EMBL" id="SFG77590.1"/>
    </source>
</evidence>
<organism evidence="1 2">
    <name type="scientific">Neptunomonas qingdaonensis</name>
    <dbReference type="NCBI Taxonomy" id="1045558"/>
    <lineage>
        <taxon>Bacteria</taxon>
        <taxon>Pseudomonadati</taxon>
        <taxon>Pseudomonadota</taxon>
        <taxon>Gammaproteobacteria</taxon>
        <taxon>Oceanospirillales</taxon>
        <taxon>Oceanospirillaceae</taxon>
        <taxon>Neptunomonas</taxon>
    </lineage>
</organism>
<proteinExistence type="predicted"/>
<dbReference type="STRING" id="1045558.SAMN05216175_11377"/>
<dbReference type="SUPFAM" id="SSF55073">
    <property type="entry name" value="Nucleotide cyclase"/>
    <property type="match status" value="1"/>
</dbReference>
<reference evidence="2" key="1">
    <citation type="submission" date="2016-10" db="EMBL/GenBank/DDBJ databases">
        <authorList>
            <person name="Varghese N."/>
            <person name="Submissions S."/>
        </authorList>
    </citation>
    <scope>NUCLEOTIDE SEQUENCE [LARGE SCALE GENOMIC DNA]</scope>
    <source>
        <strain evidence="2">CGMCC 1.10971</strain>
    </source>
</reference>
<dbReference type="InterPro" id="IPR029787">
    <property type="entry name" value="Nucleotide_cyclase"/>
</dbReference>
<sequence>MVLFELRCNQRKLMSTLSVLTGDIVNSRNIDAKHYDTMLYSLQQTLTEIKEHYAGVYEIFRGDSFQVTFKDPIPAMRCALLLKMALIASSPNAPVEVRLALGVGGYRDLRNNSGTSSGEAFELSGMGLEALKNSDIALLSNITPLNNQLQLATQFLNFQLSSITPKQAEAVLAYIRCDFGDHQQVAKQIGGSRSNASKLLRRSGAILIRDYVLCFEKTLADNIQ</sequence>
<evidence type="ECO:0008006" key="3">
    <source>
        <dbReference type="Google" id="ProtNLM"/>
    </source>
</evidence>
<dbReference type="Gene3D" id="3.30.70.1230">
    <property type="entry name" value="Nucleotide cyclase"/>
    <property type="match status" value="1"/>
</dbReference>
<evidence type="ECO:0000313" key="2">
    <source>
        <dbReference type="Proteomes" id="UP000198623"/>
    </source>
</evidence>